<sequence>MDATIGSVSAPYVVPKTVAVPVQPSVAPAPSSSASDHQTSSNGDQRRETTPDAATGALVYRIVEVATGAVTMQTPTDARLKLRAYIDGIMASESAGASVTRSA</sequence>
<organism evidence="2 3">
    <name type="scientific">Hansschlegelia quercus</name>
    <dbReference type="NCBI Taxonomy" id="2528245"/>
    <lineage>
        <taxon>Bacteria</taxon>
        <taxon>Pseudomonadati</taxon>
        <taxon>Pseudomonadota</taxon>
        <taxon>Alphaproteobacteria</taxon>
        <taxon>Hyphomicrobiales</taxon>
        <taxon>Methylopilaceae</taxon>
        <taxon>Hansschlegelia</taxon>
    </lineage>
</organism>
<accession>A0A4Q9GQI9</accession>
<dbReference type="Proteomes" id="UP000291613">
    <property type="component" value="Unassembled WGS sequence"/>
</dbReference>
<dbReference type="EMBL" id="SIUB01000001">
    <property type="protein sequence ID" value="TBN55074.1"/>
    <property type="molecule type" value="Genomic_DNA"/>
</dbReference>
<gene>
    <name evidence="2" type="ORF">EYR15_02730</name>
</gene>
<evidence type="ECO:0000313" key="3">
    <source>
        <dbReference type="Proteomes" id="UP000291613"/>
    </source>
</evidence>
<evidence type="ECO:0008006" key="4">
    <source>
        <dbReference type="Google" id="ProtNLM"/>
    </source>
</evidence>
<protein>
    <recommendedName>
        <fullName evidence="4">Flagellar protein FlaG</fullName>
    </recommendedName>
</protein>
<dbReference type="AlphaFoldDB" id="A0A4Q9GQI9"/>
<comment type="caution">
    <text evidence="2">The sequence shown here is derived from an EMBL/GenBank/DDBJ whole genome shotgun (WGS) entry which is preliminary data.</text>
</comment>
<reference evidence="2 3" key="1">
    <citation type="submission" date="2019-02" db="EMBL/GenBank/DDBJ databases">
        <title>Hansschlegelia quercus sp. nov., a novel methylotrophic bacterium from buds of oak (Quercus robur L.).</title>
        <authorList>
            <person name="Agafonova N.V."/>
            <person name="Kaparullina E.N."/>
            <person name="Grouzdev D.S."/>
            <person name="Doronina N.V."/>
        </authorList>
    </citation>
    <scope>NUCLEOTIDE SEQUENCE [LARGE SCALE GENOMIC DNA]</scope>
    <source>
        <strain evidence="2 3">Dub</strain>
    </source>
</reference>
<keyword evidence="3" id="KW-1185">Reference proteome</keyword>
<feature type="region of interest" description="Disordered" evidence="1">
    <location>
        <begin position="23"/>
        <end position="54"/>
    </location>
</feature>
<dbReference type="RefSeq" id="WP_131001325.1">
    <property type="nucleotide sequence ID" value="NZ_JBHSZR010000002.1"/>
</dbReference>
<evidence type="ECO:0000313" key="2">
    <source>
        <dbReference type="EMBL" id="TBN55074.1"/>
    </source>
</evidence>
<dbReference type="OrthoDB" id="8457098at2"/>
<feature type="compositionally biased region" description="Low complexity" evidence="1">
    <location>
        <begin position="23"/>
        <end position="35"/>
    </location>
</feature>
<name>A0A4Q9GQI9_9HYPH</name>
<proteinExistence type="predicted"/>
<evidence type="ECO:0000256" key="1">
    <source>
        <dbReference type="SAM" id="MobiDB-lite"/>
    </source>
</evidence>